<evidence type="ECO:0000256" key="7">
    <source>
        <dbReference type="ARBA" id="ARBA00053876"/>
    </source>
</evidence>
<dbReference type="InterPro" id="IPR000727">
    <property type="entry name" value="T_SNARE_dom"/>
</dbReference>
<dbReference type="Pfam" id="PF00835">
    <property type="entry name" value="SNAP-25"/>
    <property type="match status" value="1"/>
</dbReference>
<dbReference type="Proteomes" id="UP000257200">
    <property type="component" value="Unplaced"/>
</dbReference>
<accession>A0A3Q1G5Q4</accession>
<dbReference type="Ensembl" id="ENSAPOT00000005079.1">
    <property type="protein sequence ID" value="ENSAPOP00000025901.1"/>
    <property type="gene ID" value="ENSAPOG00000009328.1"/>
</dbReference>
<proteinExistence type="inferred from homology"/>
<dbReference type="GO" id="GO:0005484">
    <property type="term" value="F:SNAP receptor activity"/>
    <property type="evidence" value="ECO:0007669"/>
    <property type="project" value="TreeGrafter"/>
</dbReference>
<dbReference type="GO" id="GO:0005886">
    <property type="term" value="C:plasma membrane"/>
    <property type="evidence" value="ECO:0007669"/>
    <property type="project" value="TreeGrafter"/>
</dbReference>
<evidence type="ECO:0000256" key="6">
    <source>
        <dbReference type="ARBA" id="ARBA00034102"/>
    </source>
</evidence>
<dbReference type="GO" id="GO:0098793">
    <property type="term" value="C:presynapse"/>
    <property type="evidence" value="ECO:0007669"/>
    <property type="project" value="GOC"/>
</dbReference>
<dbReference type="GO" id="GO:0031201">
    <property type="term" value="C:SNARE complex"/>
    <property type="evidence" value="ECO:0007669"/>
    <property type="project" value="TreeGrafter"/>
</dbReference>
<keyword evidence="3" id="KW-0677">Repeat</keyword>
<evidence type="ECO:0000256" key="1">
    <source>
        <dbReference type="ARBA" id="ARBA00009480"/>
    </source>
</evidence>
<protein>
    <recommendedName>
        <fullName evidence="9">Synaptosomal-associated protein</fullName>
    </recommendedName>
</protein>
<dbReference type="CDD" id="cd15884">
    <property type="entry name" value="SNARE_SNAP23C"/>
    <property type="match status" value="1"/>
</dbReference>
<dbReference type="GO" id="GO:0031629">
    <property type="term" value="P:synaptic vesicle fusion to presynaptic active zone membrane"/>
    <property type="evidence" value="ECO:0007669"/>
    <property type="project" value="TreeGrafter"/>
</dbReference>
<comment type="similarity">
    <text evidence="1 9">Belongs to the SNAP-25 family.</text>
</comment>
<dbReference type="PANTHER" id="PTHR19305">
    <property type="entry name" value="SYNAPTOSOMAL ASSOCIATED PROTEIN"/>
    <property type="match status" value="1"/>
</dbReference>
<keyword evidence="2" id="KW-0771">Synaptosome</keyword>
<evidence type="ECO:0000256" key="9">
    <source>
        <dbReference type="RuleBase" id="RU003496"/>
    </source>
</evidence>
<reference evidence="12" key="1">
    <citation type="submission" date="2025-08" db="UniProtKB">
        <authorList>
            <consortium name="Ensembl"/>
        </authorList>
    </citation>
    <scope>IDENTIFICATION</scope>
</reference>
<dbReference type="PROSITE" id="PS50192">
    <property type="entry name" value="T_SNARE"/>
    <property type="match status" value="2"/>
</dbReference>
<evidence type="ECO:0000256" key="8">
    <source>
        <dbReference type="ARBA" id="ARBA00065910"/>
    </source>
</evidence>
<evidence type="ECO:0000313" key="13">
    <source>
        <dbReference type="Proteomes" id="UP000257200"/>
    </source>
</evidence>
<comment type="subunit">
    <text evidence="8">Homotetramer (via coiled-coil domain), also forms heterotetramers with STX4 and VAMP3. Found in a complex with VAMP8 and STX1A. Found in a complex with VAMP8 and STX4 in pancreas. Interacts simultaneously with SNAPIN and SYN4. Interacts with STX1A. Interacts with STX12. Interacts tightly to multiple syntaxins and synaptobrevins/VAMPs. Interacts with ZDHHC13 (via ANK repeats). Interacts with ZDHHC17 (via ANK repeats).</text>
</comment>
<evidence type="ECO:0000256" key="2">
    <source>
        <dbReference type="ARBA" id="ARBA00022599"/>
    </source>
</evidence>
<evidence type="ECO:0000259" key="11">
    <source>
        <dbReference type="PROSITE" id="PS50192"/>
    </source>
</evidence>
<keyword evidence="5 10" id="KW-0175">Coiled coil</keyword>
<dbReference type="GO" id="GO:0043005">
    <property type="term" value="C:neuron projection"/>
    <property type="evidence" value="ECO:0007669"/>
    <property type="project" value="UniProtKB-KW"/>
</dbReference>
<name>A0A3Q1G5Q4_9TELE</name>
<dbReference type="RefSeq" id="XP_022079044.1">
    <property type="nucleotide sequence ID" value="XM_022223352.2"/>
</dbReference>
<dbReference type="FunFam" id="1.20.5.110:FF:000007">
    <property type="entry name" value="Synaptosomal-associated protein"/>
    <property type="match status" value="1"/>
</dbReference>
<dbReference type="SMART" id="SM00397">
    <property type="entry name" value="t_SNARE"/>
    <property type="match status" value="2"/>
</dbReference>
<evidence type="ECO:0000256" key="5">
    <source>
        <dbReference type="ARBA" id="ARBA00023054"/>
    </source>
</evidence>
<evidence type="ECO:0000256" key="10">
    <source>
        <dbReference type="SAM" id="Coils"/>
    </source>
</evidence>
<evidence type="ECO:0000256" key="4">
    <source>
        <dbReference type="ARBA" id="ARBA00023018"/>
    </source>
</evidence>
<dbReference type="AlphaFoldDB" id="A0A3Q1G5Q4"/>
<comment type="function">
    <text evidence="7">Essential component of the high affinity receptor for the general membrane fusion machinery and an important regulator of transport vesicle docking and fusion.</text>
</comment>
<dbReference type="FunFam" id="1.20.5.110:FF:000018">
    <property type="entry name" value="Synaptosomal-associated protein"/>
    <property type="match status" value="1"/>
</dbReference>
<dbReference type="GO" id="GO:0016082">
    <property type="term" value="P:synaptic vesicle priming"/>
    <property type="evidence" value="ECO:0007669"/>
    <property type="project" value="TreeGrafter"/>
</dbReference>
<feature type="domain" description="T-SNARE coiled-coil homology" evidence="11">
    <location>
        <begin position="14"/>
        <end position="76"/>
    </location>
</feature>
<dbReference type="PANTHER" id="PTHR19305:SF4">
    <property type="entry name" value="SYNAPTOSOMAL-ASSOCIATED PROTEIN 23"/>
    <property type="match status" value="1"/>
</dbReference>
<evidence type="ECO:0000313" key="12">
    <source>
        <dbReference type="Ensembl" id="ENSAPOP00000025901.1"/>
    </source>
</evidence>
<organism evidence="12 13">
    <name type="scientific">Acanthochromis polyacanthus</name>
    <name type="common">spiny chromis</name>
    <dbReference type="NCBI Taxonomy" id="80966"/>
    <lineage>
        <taxon>Eukaryota</taxon>
        <taxon>Metazoa</taxon>
        <taxon>Chordata</taxon>
        <taxon>Craniata</taxon>
        <taxon>Vertebrata</taxon>
        <taxon>Euteleostomi</taxon>
        <taxon>Actinopterygii</taxon>
        <taxon>Neopterygii</taxon>
        <taxon>Teleostei</taxon>
        <taxon>Neoteleostei</taxon>
        <taxon>Acanthomorphata</taxon>
        <taxon>Ovalentaria</taxon>
        <taxon>Pomacentridae</taxon>
        <taxon>Acanthochromis</taxon>
    </lineage>
</organism>
<feature type="coiled-coil region" evidence="10">
    <location>
        <begin position="45"/>
        <end position="79"/>
    </location>
</feature>
<comment type="subcellular location">
    <subcellularLocation>
        <location evidence="6">Synapse</location>
        <location evidence="6">Synaptosome</location>
    </subcellularLocation>
</comment>
<keyword evidence="4" id="KW-0770">Synapse</keyword>
<dbReference type="CDD" id="cd15889">
    <property type="entry name" value="SNARE_SNAP25N_23N"/>
    <property type="match status" value="1"/>
</dbReference>
<dbReference type="GeneID" id="110972979"/>
<reference evidence="12" key="2">
    <citation type="submission" date="2025-09" db="UniProtKB">
        <authorList>
            <consortium name="Ensembl"/>
        </authorList>
    </citation>
    <scope>IDENTIFICATION</scope>
</reference>
<dbReference type="InterPro" id="IPR000928">
    <property type="entry name" value="SNAP-25_dom"/>
</dbReference>
<dbReference type="Gene3D" id="1.20.5.110">
    <property type="match status" value="2"/>
</dbReference>
<dbReference type="GeneTree" id="ENSGT00950000182843"/>
<feature type="domain" description="T-SNARE coiled-coil homology" evidence="11">
    <location>
        <begin position="151"/>
        <end position="213"/>
    </location>
</feature>
<keyword evidence="13" id="KW-1185">Reference proteome</keyword>
<dbReference type="GO" id="GO:0019905">
    <property type="term" value="F:syntaxin binding"/>
    <property type="evidence" value="ECO:0007669"/>
    <property type="project" value="TreeGrafter"/>
</dbReference>
<evidence type="ECO:0000256" key="3">
    <source>
        <dbReference type="ARBA" id="ARBA00022737"/>
    </source>
</evidence>
<sequence>MDDMTVEQMTMRANQVTDESLESTRRMLQLAQESKETGVNTMVMLDQQGEQLRRVEDGMDQINQDMKLAEKNLTDLSKCCGLCVCPCDRVTSIEHDSKYKRTWGIGGGESEVDGSGAKVVSTQPSGVRNGQAAQASAAAPSGPYIKRITNDAREDEMEENLDAVGGIIGNLKSMALDMGNEIDTQNKQIDRITEKADMNKLRIDEANQRANKLIK</sequence>
<dbReference type="SUPFAM" id="SSF58038">
    <property type="entry name" value="SNARE fusion complex"/>
    <property type="match status" value="2"/>
</dbReference>